<protein>
    <submittedName>
        <fullName evidence="1">Uncharacterized protein</fullName>
    </submittedName>
</protein>
<dbReference type="KEGG" id="smam:Mal15_23820"/>
<accession>A0A5B9MEC8</accession>
<organism evidence="1 2">
    <name type="scientific">Stieleria maiorica</name>
    <dbReference type="NCBI Taxonomy" id="2795974"/>
    <lineage>
        <taxon>Bacteria</taxon>
        <taxon>Pseudomonadati</taxon>
        <taxon>Planctomycetota</taxon>
        <taxon>Planctomycetia</taxon>
        <taxon>Pirellulales</taxon>
        <taxon>Pirellulaceae</taxon>
        <taxon>Stieleria</taxon>
    </lineage>
</organism>
<proteinExistence type="predicted"/>
<keyword evidence="2" id="KW-1185">Reference proteome</keyword>
<dbReference type="AlphaFoldDB" id="A0A5B9MEC8"/>
<evidence type="ECO:0000313" key="1">
    <source>
        <dbReference type="EMBL" id="QEF98330.1"/>
    </source>
</evidence>
<dbReference type="EMBL" id="CP036264">
    <property type="protein sequence ID" value="QEF98330.1"/>
    <property type="molecule type" value="Genomic_DNA"/>
</dbReference>
<sequence length="54" mass="6002">MNLRSTTNRFILLAVVCLQAHVTNSPQHQPAAIVSDSDQALKRTRNVDLDGNDR</sequence>
<reference evidence="1 2" key="1">
    <citation type="submission" date="2019-02" db="EMBL/GenBank/DDBJ databases">
        <title>Planctomycetal bacteria perform biofilm scaping via a novel small molecule.</title>
        <authorList>
            <person name="Jeske O."/>
            <person name="Boedeker C."/>
            <person name="Wiegand S."/>
            <person name="Breitling P."/>
            <person name="Kallscheuer N."/>
            <person name="Jogler M."/>
            <person name="Rohde M."/>
            <person name="Petersen J."/>
            <person name="Medema M.H."/>
            <person name="Surup F."/>
            <person name="Jogler C."/>
        </authorList>
    </citation>
    <scope>NUCLEOTIDE SEQUENCE [LARGE SCALE GENOMIC DNA]</scope>
    <source>
        <strain evidence="1 2">Mal15</strain>
    </source>
</reference>
<evidence type="ECO:0000313" key="2">
    <source>
        <dbReference type="Proteomes" id="UP000321353"/>
    </source>
</evidence>
<dbReference type="Proteomes" id="UP000321353">
    <property type="component" value="Chromosome"/>
</dbReference>
<name>A0A5B9MEC8_9BACT</name>
<dbReference type="RefSeq" id="WP_167546737.1">
    <property type="nucleotide sequence ID" value="NZ_CP036264.1"/>
</dbReference>
<gene>
    <name evidence="1" type="ORF">Mal15_23820</name>
</gene>